<evidence type="ECO:0000256" key="1">
    <source>
        <dbReference type="SAM" id="MobiDB-lite"/>
    </source>
</evidence>
<dbReference type="EnsemblMetazoa" id="PPA43552.1">
    <property type="protein sequence ID" value="PPA43552.1"/>
    <property type="gene ID" value="WBGene00281921"/>
</dbReference>
<organism evidence="2 3">
    <name type="scientific">Pristionchus pacificus</name>
    <name type="common">Parasitic nematode worm</name>
    <dbReference type="NCBI Taxonomy" id="54126"/>
    <lineage>
        <taxon>Eukaryota</taxon>
        <taxon>Metazoa</taxon>
        <taxon>Ecdysozoa</taxon>
        <taxon>Nematoda</taxon>
        <taxon>Chromadorea</taxon>
        <taxon>Rhabditida</taxon>
        <taxon>Rhabditina</taxon>
        <taxon>Diplogasteromorpha</taxon>
        <taxon>Diplogasteroidea</taxon>
        <taxon>Neodiplogasteridae</taxon>
        <taxon>Pristionchus</taxon>
    </lineage>
</organism>
<gene>
    <name evidence="2" type="primary">WBGene00281921</name>
</gene>
<reference evidence="2" key="2">
    <citation type="submission" date="2022-06" db="UniProtKB">
        <authorList>
            <consortium name="EnsemblMetazoa"/>
        </authorList>
    </citation>
    <scope>IDENTIFICATION</scope>
    <source>
        <strain evidence="2">PS312</strain>
    </source>
</reference>
<dbReference type="AlphaFoldDB" id="A0A2A6C6A0"/>
<accession>A0A2A6C6A0</accession>
<evidence type="ECO:0000313" key="3">
    <source>
        <dbReference type="Proteomes" id="UP000005239"/>
    </source>
</evidence>
<reference evidence="3" key="1">
    <citation type="journal article" date="2008" name="Nat. Genet.">
        <title>The Pristionchus pacificus genome provides a unique perspective on nematode lifestyle and parasitism.</title>
        <authorList>
            <person name="Dieterich C."/>
            <person name="Clifton S.W."/>
            <person name="Schuster L.N."/>
            <person name="Chinwalla A."/>
            <person name="Delehaunty K."/>
            <person name="Dinkelacker I."/>
            <person name="Fulton L."/>
            <person name="Fulton R."/>
            <person name="Godfrey J."/>
            <person name="Minx P."/>
            <person name="Mitreva M."/>
            <person name="Roeseler W."/>
            <person name="Tian H."/>
            <person name="Witte H."/>
            <person name="Yang S.P."/>
            <person name="Wilson R.K."/>
            <person name="Sommer R.J."/>
        </authorList>
    </citation>
    <scope>NUCLEOTIDE SEQUENCE [LARGE SCALE GENOMIC DNA]</scope>
    <source>
        <strain evidence="3">PS312</strain>
    </source>
</reference>
<feature type="region of interest" description="Disordered" evidence="1">
    <location>
        <begin position="54"/>
        <end position="76"/>
    </location>
</feature>
<dbReference type="Proteomes" id="UP000005239">
    <property type="component" value="Unassembled WGS sequence"/>
</dbReference>
<proteinExistence type="predicted"/>
<sequence length="76" mass="8689">MHPDVVFLQWKANNIRRVQMALVLRCTIDFAKRSRLASAPQPPIPVDVSMMRSKLEREKSEEDSNLGERSSCDATM</sequence>
<evidence type="ECO:0000313" key="2">
    <source>
        <dbReference type="EnsemblMetazoa" id="PPA43552.1"/>
    </source>
</evidence>
<name>A0A2A6C6A0_PRIPA</name>
<keyword evidence="3" id="KW-1185">Reference proteome</keyword>
<protein>
    <submittedName>
        <fullName evidence="2">Uncharacterized protein</fullName>
    </submittedName>
</protein>
<accession>A0A8R1UY28</accession>